<keyword evidence="3" id="KW-1185">Reference proteome</keyword>
<gene>
    <name evidence="2" type="ORF">IFR04_009801</name>
</gene>
<dbReference type="InterPro" id="IPR036052">
    <property type="entry name" value="TrpB-like_PALP_sf"/>
</dbReference>
<dbReference type="PANTHER" id="PTHR42937:SF1">
    <property type="entry name" value="DIAMINOPROPIONATE AMMONIA-LYASE"/>
    <property type="match status" value="1"/>
</dbReference>
<dbReference type="SUPFAM" id="SSF53686">
    <property type="entry name" value="Tryptophan synthase beta subunit-like PLP-dependent enzymes"/>
    <property type="match status" value="1"/>
</dbReference>
<sequence>MAPSPIPKFYTNPSARTWKSSHTPSNPSEIKAFYTSLPNFAPTPLIPLPALAEELGLKAIYVKAETSRLGLPSFKLLGVSWAIRQAIIQRASLPSSASLEGLRAAVVKYGIRLCAATDGNHGRAVARMGMLLGVKEVKIFVPRGLDGGIIESIEGEGESVEVVVVEGCYDDSVGVAHRWGEENEGGMLIEGTAFERYEDVPKVIFPVVLSSLACLIEALWSKSELSCEQWTVQGYRSMVYEIDSQLDGQAPNLIVAPVGVGSLAQAIVAHYKAPKYPSSPLSSSPSLQSPNPTAILTVEPHTAASLHTSLQADSSLTITTSPTIMTGLECGTISTAAWPILRDGVDASVTVGDWEVHEAVGELERYGVMAGPCGAAALAGLRAILRRRAEDEKGIEKKRLREVTEVLELGEESVVVLVCTEGRRAYVVPKESK</sequence>
<evidence type="ECO:0000313" key="3">
    <source>
        <dbReference type="Proteomes" id="UP000664132"/>
    </source>
</evidence>
<accession>A0A8H7TDE2</accession>
<dbReference type="EMBL" id="JAFJYH010000165">
    <property type="protein sequence ID" value="KAG4417095.1"/>
    <property type="molecule type" value="Genomic_DNA"/>
</dbReference>
<comment type="caution">
    <text evidence="2">The sequence shown here is derived from an EMBL/GenBank/DDBJ whole genome shotgun (WGS) entry which is preliminary data.</text>
</comment>
<dbReference type="Gene3D" id="3.40.50.1100">
    <property type="match status" value="2"/>
</dbReference>
<dbReference type="OrthoDB" id="10059875at2759"/>
<reference evidence="2" key="1">
    <citation type="submission" date="2021-02" db="EMBL/GenBank/DDBJ databases">
        <title>Genome sequence Cadophora malorum strain M34.</title>
        <authorList>
            <person name="Stefanovic E."/>
            <person name="Vu D."/>
            <person name="Scully C."/>
            <person name="Dijksterhuis J."/>
            <person name="Roader J."/>
            <person name="Houbraken J."/>
        </authorList>
    </citation>
    <scope>NUCLEOTIDE SEQUENCE</scope>
    <source>
        <strain evidence="2">M34</strain>
    </source>
</reference>
<evidence type="ECO:0000313" key="2">
    <source>
        <dbReference type="EMBL" id="KAG4417095.1"/>
    </source>
</evidence>
<dbReference type="AlphaFoldDB" id="A0A8H7TDE2"/>
<dbReference type="PANTHER" id="PTHR42937">
    <property type="match status" value="1"/>
</dbReference>
<dbReference type="Proteomes" id="UP000664132">
    <property type="component" value="Unassembled WGS sequence"/>
</dbReference>
<dbReference type="InterPro" id="IPR001926">
    <property type="entry name" value="TrpB-like_PALP"/>
</dbReference>
<dbReference type="Pfam" id="PF00291">
    <property type="entry name" value="PALP"/>
    <property type="match status" value="1"/>
</dbReference>
<feature type="domain" description="Tryptophan synthase beta chain-like PALP" evidence="1">
    <location>
        <begin position="40"/>
        <end position="390"/>
    </location>
</feature>
<proteinExistence type="predicted"/>
<evidence type="ECO:0000259" key="1">
    <source>
        <dbReference type="Pfam" id="PF00291"/>
    </source>
</evidence>
<protein>
    <recommendedName>
        <fullName evidence="1">Tryptophan synthase beta chain-like PALP domain-containing protein</fullName>
    </recommendedName>
</protein>
<organism evidence="2 3">
    <name type="scientific">Cadophora malorum</name>
    <dbReference type="NCBI Taxonomy" id="108018"/>
    <lineage>
        <taxon>Eukaryota</taxon>
        <taxon>Fungi</taxon>
        <taxon>Dikarya</taxon>
        <taxon>Ascomycota</taxon>
        <taxon>Pezizomycotina</taxon>
        <taxon>Leotiomycetes</taxon>
        <taxon>Helotiales</taxon>
        <taxon>Ploettnerulaceae</taxon>
        <taxon>Cadophora</taxon>
    </lineage>
</organism>
<name>A0A8H7TDE2_9HELO</name>